<dbReference type="EMBL" id="JAWDIP010000004">
    <property type="protein sequence ID" value="MDY0396994.1"/>
    <property type="molecule type" value="Genomic_DNA"/>
</dbReference>
<organism evidence="2 3">
    <name type="scientific">Tigheibacillus halophilus</name>
    <dbReference type="NCBI Taxonomy" id="361280"/>
    <lineage>
        <taxon>Bacteria</taxon>
        <taxon>Bacillati</taxon>
        <taxon>Bacillota</taxon>
        <taxon>Bacilli</taxon>
        <taxon>Bacillales</taxon>
        <taxon>Bacillaceae</taxon>
        <taxon>Tigheibacillus</taxon>
    </lineage>
</organism>
<dbReference type="Proteomes" id="UP001281447">
    <property type="component" value="Unassembled WGS sequence"/>
</dbReference>
<feature type="region of interest" description="Disordered" evidence="1">
    <location>
        <begin position="63"/>
        <end position="83"/>
    </location>
</feature>
<evidence type="ECO:0000313" key="2">
    <source>
        <dbReference type="EMBL" id="MDY0396994.1"/>
    </source>
</evidence>
<dbReference type="InterPro" id="IPR036116">
    <property type="entry name" value="FN3_sf"/>
</dbReference>
<reference evidence="2 3" key="1">
    <citation type="submission" date="2023-10" db="EMBL/GenBank/DDBJ databases">
        <title>Virgibacillus halophilus 5B73C genome.</title>
        <authorList>
            <person name="Miliotis G."/>
            <person name="Sengupta P."/>
            <person name="Hameed A."/>
            <person name="Chuvochina M."/>
            <person name="Mcdonagh F."/>
            <person name="Simpson A.C."/>
            <person name="Singh N.K."/>
            <person name="Rekha P.D."/>
            <person name="Raman K."/>
            <person name="Hugenholtz P."/>
            <person name="Venkateswaran K."/>
        </authorList>
    </citation>
    <scope>NUCLEOTIDE SEQUENCE [LARGE SCALE GENOMIC DNA]</scope>
    <source>
        <strain evidence="2 3">5B73C</strain>
    </source>
</reference>
<protein>
    <submittedName>
        <fullName evidence="2">Uncharacterized protein</fullName>
    </submittedName>
</protein>
<gene>
    <name evidence="2" type="ORF">RWE15_25315</name>
</gene>
<dbReference type="Gene3D" id="2.60.40.10">
    <property type="entry name" value="Immunoglobulins"/>
    <property type="match status" value="1"/>
</dbReference>
<dbReference type="InterPro" id="IPR013783">
    <property type="entry name" value="Ig-like_fold"/>
</dbReference>
<evidence type="ECO:0000256" key="1">
    <source>
        <dbReference type="SAM" id="MobiDB-lite"/>
    </source>
</evidence>
<feature type="region of interest" description="Disordered" evidence="1">
    <location>
        <begin position="140"/>
        <end position="191"/>
    </location>
</feature>
<accession>A0ABU5CCQ2</accession>
<comment type="caution">
    <text evidence="2">The sequence shown here is derived from an EMBL/GenBank/DDBJ whole genome shotgun (WGS) entry which is preliminary data.</text>
</comment>
<feature type="compositionally biased region" description="Basic and acidic residues" evidence="1">
    <location>
        <begin position="152"/>
        <end position="179"/>
    </location>
</feature>
<evidence type="ECO:0000313" key="3">
    <source>
        <dbReference type="Proteomes" id="UP001281447"/>
    </source>
</evidence>
<keyword evidence="3" id="KW-1185">Reference proteome</keyword>
<dbReference type="SUPFAM" id="SSF49265">
    <property type="entry name" value="Fibronectin type III"/>
    <property type="match status" value="1"/>
</dbReference>
<name>A0ABU5CCQ2_9BACI</name>
<proteinExistence type="predicted"/>
<feature type="compositionally biased region" description="Basic residues" evidence="1">
    <location>
        <begin position="180"/>
        <end position="191"/>
    </location>
</feature>
<sequence>MNGRAVAAGPKTPKEFVNGNGLSFNPDWLKRNGYDRISDLKELYPRIETEKWEKIAFPKGKIGNAIKDSGKAPGTPGELSASTKHLSWGQATGDVIGYRIYRASSKGSSFSLIDHTTSKQYSLPGPGVYQVKAVDYFGRESASSNTVQVGGAKDKPEKYDDKTKDKKNKDQKDQGDQKKKADKKKDKKKDD</sequence>